<feature type="compositionally biased region" description="Basic and acidic residues" evidence="2">
    <location>
        <begin position="52"/>
        <end position="144"/>
    </location>
</feature>
<dbReference type="AlphaFoldDB" id="A0A4R6JMP5"/>
<evidence type="ECO:0000256" key="3">
    <source>
        <dbReference type="SAM" id="Phobius"/>
    </source>
</evidence>
<gene>
    <name evidence="4" type="ORF">C8E87_1336</name>
</gene>
<feature type="compositionally biased region" description="Basic and acidic residues" evidence="2">
    <location>
        <begin position="14"/>
        <end position="29"/>
    </location>
</feature>
<evidence type="ECO:0008006" key="6">
    <source>
        <dbReference type="Google" id="ProtNLM"/>
    </source>
</evidence>
<evidence type="ECO:0000256" key="1">
    <source>
        <dbReference type="SAM" id="Coils"/>
    </source>
</evidence>
<dbReference type="Proteomes" id="UP000294901">
    <property type="component" value="Unassembled WGS sequence"/>
</dbReference>
<feature type="region of interest" description="Disordered" evidence="2">
    <location>
        <begin position="1"/>
        <end position="168"/>
    </location>
</feature>
<reference evidence="4 5" key="1">
    <citation type="submission" date="2019-03" db="EMBL/GenBank/DDBJ databases">
        <title>Sequencing the genomes of 1000 actinobacteria strains.</title>
        <authorList>
            <person name="Klenk H.-P."/>
        </authorList>
    </citation>
    <scope>NUCLEOTIDE SEQUENCE [LARGE SCALE GENOMIC DNA]</scope>
    <source>
        <strain evidence="4 5">DSM 43805</strain>
    </source>
</reference>
<accession>A0A4R6JMP5</accession>
<keyword evidence="1" id="KW-0175">Coiled coil</keyword>
<name>A0A4R6JMP5_9ACTN</name>
<evidence type="ECO:0000313" key="4">
    <source>
        <dbReference type="EMBL" id="TDO37703.1"/>
    </source>
</evidence>
<keyword evidence="5" id="KW-1185">Reference proteome</keyword>
<dbReference type="OrthoDB" id="3403609at2"/>
<sequence length="340" mass="35989">MSERANAPRSGGRAAEERRPGTGRRDTGSSRDAQAPGSAGRGARHFAGAEDGEPRRSDTRRSGIRGGDDARTPAEARRERDERRGTRDDRPGREERPGRTSRDRAGRERTRDTEGVRAKARDSEGVRAKARDTGVRAKAGDTGKVRAGGRGPEGVRGKSSKPLMPGRGRRAVEAPVDGAAALQIEVTAEPLRVTGDEPGAPRLRVAPPPPIHGGPRAPFVAGVIGVVIVGVLGILLINTKTNENSFRIADLQNQNTALENQRQDLDNQLVEASSIGNLDAAARRLGLVRADIQDVAQLRLPDGKIIRVPKPVRGAPSITQPDAVTDKGGENISPAGGTGR</sequence>
<proteinExistence type="predicted"/>
<evidence type="ECO:0000256" key="2">
    <source>
        <dbReference type="SAM" id="MobiDB-lite"/>
    </source>
</evidence>
<dbReference type="RefSeq" id="WP_133872288.1">
    <property type="nucleotide sequence ID" value="NZ_BOMD01000096.1"/>
</dbReference>
<organism evidence="4 5">
    <name type="scientific">Paractinoplanes brasiliensis</name>
    <dbReference type="NCBI Taxonomy" id="52695"/>
    <lineage>
        <taxon>Bacteria</taxon>
        <taxon>Bacillati</taxon>
        <taxon>Actinomycetota</taxon>
        <taxon>Actinomycetes</taxon>
        <taxon>Micromonosporales</taxon>
        <taxon>Micromonosporaceae</taxon>
        <taxon>Paractinoplanes</taxon>
    </lineage>
</organism>
<keyword evidence="3" id="KW-0472">Membrane</keyword>
<keyword evidence="3" id="KW-0812">Transmembrane</keyword>
<comment type="caution">
    <text evidence="4">The sequence shown here is derived from an EMBL/GenBank/DDBJ whole genome shotgun (WGS) entry which is preliminary data.</text>
</comment>
<feature type="coiled-coil region" evidence="1">
    <location>
        <begin position="248"/>
        <end position="275"/>
    </location>
</feature>
<feature type="region of interest" description="Disordered" evidence="2">
    <location>
        <begin position="311"/>
        <end position="340"/>
    </location>
</feature>
<keyword evidence="3" id="KW-1133">Transmembrane helix</keyword>
<feature type="transmembrane region" description="Helical" evidence="3">
    <location>
        <begin position="217"/>
        <end position="237"/>
    </location>
</feature>
<dbReference type="EMBL" id="SNWR01000001">
    <property type="protein sequence ID" value="TDO37703.1"/>
    <property type="molecule type" value="Genomic_DNA"/>
</dbReference>
<evidence type="ECO:0000313" key="5">
    <source>
        <dbReference type="Proteomes" id="UP000294901"/>
    </source>
</evidence>
<protein>
    <recommendedName>
        <fullName evidence="6">Cell division protein FtsL</fullName>
    </recommendedName>
</protein>